<feature type="domain" description="HTH lacI-type" evidence="4">
    <location>
        <begin position="1"/>
        <end position="56"/>
    </location>
</feature>
<keyword evidence="3" id="KW-0804">Transcription</keyword>
<dbReference type="Gene3D" id="1.10.260.40">
    <property type="entry name" value="lambda repressor-like DNA-binding domains"/>
    <property type="match status" value="1"/>
</dbReference>
<proteinExistence type="predicted"/>
<evidence type="ECO:0000256" key="2">
    <source>
        <dbReference type="ARBA" id="ARBA00023125"/>
    </source>
</evidence>
<keyword evidence="1" id="KW-0805">Transcription regulation</keyword>
<dbReference type="InterPro" id="IPR000843">
    <property type="entry name" value="HTH_LacI"/>
</dbReference>
<evidence type="ECO:0000259" key="4">
    <source>
        <dbReference type="PROSITE" id="PS50932"/>
    </source>
</evidence>
<evidence type="ECO:0000256" key="1">
    <source>
        <dbReference type="ARBA" id="ARBA00023015"/>
    </source>
</evidence>
<dbReference type="SMART" id="SM00354">
    <property type="entry name" value="HTH_LACI"/>
    <property type="match status" value="1"/>
</dbReference>
<keyword evidence="2" id="KW-0238">DNA-binding</keyword>
<reference evidence="5 6" key="1">
    <citation type="submission" date="2014-12" db="EMBL/GenBank/DDBJ databases">
        <title>Comparative genomics of the lactic acid bacteria isolated from the honey bee gut.</title>
        <authorList>
            <person name="Ellegaard K.M."/>
            <person name="Tamarit D."/>
            <person name="Javelind E."/>
            <person name="Olofsson T."/>
            <person name="Andersson S.G."/>
            <person name="Vasquez A."/>
        </authorList>
    </citation>
    <scope>NUCLEOTIDE SEQUENCE [LARGE SCALE GENOMIC DNA]</scope>
    <source>
        <strain evidence="5 6">Bin2</strain>
    </source>
</reference>
<sequence length="338" mass="37198">MTDIRDVAKMAGVSVSTVSYAFSGKRPISATTYQRIMDAVKKLGYTPNAGARMLRAEHKHIVAISAPLRLGQNRTAYADYFIEFARQEHLRGYDSLLLTAENGVEDIRRVTLGNLADGVVLMDIVNDDIRAAQASTYKRPCVAIGLPRCHENCACIDLDFEKMGRIAIENMVQAGRRRLIFLKGPDQDYRRRSGYRLILLASLRKWAAQYNAEFHEISNGVANQTQYANRVLKAMATHKANGLISEIRPVVLDAVLGRIAESGLSIPDDVAVMSCAADTPSETLKALHISEMPLTPDTLCVAASDMLTKAIEGNQDVAGQVKLQDPLLIQRQSVPTIE</sequence>
<dbReference type="GO" id="GO:0000976">
    <property type="term" value="F:transcription cis-regulatory region binding"/>
    <property type="evidence" value="ECO:0007669"/>
    <property type="project" value="TreeGrafter"/>
</dbReference>
<dbReference type="PROSITE" id="PS50932">
    <property type="entry name" value="HTH_LACI_2"/>
    <property type="match status" value="1"/>
</dbReference>
<name>A0A0F4L132_9BIFI</name>
<dbReference type="CDD" id="cd01392">
    <property type="entry name" value="HTH_LacI"/>
    <property type="match status" value="1"/>
</dbReference>
<dbReference type="Pfam" id="PF00356">
    <property type="entry name" value="LacI"/>
    <property type="match status" value="1"/>
</dbReference>
<dbReference type="InterPro" id="IPR046335">
    <property type="entry name" value="LacI/GalR-like_sensor"/>
</dbReference>
<dbReference type="PANTHER" id="PTHR30146">
    <property type="entry name" value="LACI-RELATED TRANSCRIPTIONAL REPRESSOR"/>
    <property type="match status" value="1"/>
</dbReference>
<dbReference type="AlphaFoldDB" id="A0A0F4L132"/>
<dbReference type="OrthoDB" id="252678at2"/>
<gene>
    <name evidence="5" type="ORF">JF69_02700</name>
</gene>
<protein>
    <submittedName>
        <fullName evidence="5">Transcriptional regulator, LacI family</fullName>
    </submittedName>
</protein>
<comment type="caution">
    <text evidence="5">The sequence shown here is derived from an EMBL/GenBank/DDBJ whole genome shotgun (WGS) entry which is preliminary data.</text>
</comment>
<dbReference type="Gene3D" id="3.40.50.2300">
    <property type="match status" value="2"/>
</dbReference>
<dbReference type="GO" id="GO:0003700">
    <property type="term" value="F:DNA-binding transcription factor activity"/>
    <property type="evidence" value="ECO:0007669"/>
    <property type="project" value="TreeGrafter"/>
</dbReference>
<dbReference type="SUPFAM" id="SSF53822">
    <property type="entry name" value="Periplasmic binding protein-like I"/>
    <property type="match status" value="1"/>
</dbReference>
<dbReference type="EMBL" id="JWME01000004">
    <property type="protein sequence ID" value="KJY52577.1"/>
    <property type="molecule type" value="Genomic_DNA"/>
</dbReference>
<evidence type="ECO:0000256" key="3">
    <source>
        <dbReference type="ARBA" id="ARBA00023163"/>
    </source>
</evidence>
<dbReference type="Pfam" id="PF13377">
    <property type="entry name" value="Peripla_BP_3"/>
    <property type="match status" value="1"/>
</dbReference>
<dbReference type="PANTHER" id="PTHR30146:SF153">
    <property type="entry name" value="LACTOSE OPERON REPRESSOR"/>
    <property type="match status" value="1"/>
</dbReference>
<dbReference type="Proteomes" id="UP000033648">
    <property type="component" value="Unassembled WGS sequence"/>
</dbReference>
<evidence type="ECO:0000313" key="6">
    <source>
        <dbReference type="Proteomes" id="UP000033648"/>
    </source>
</evidence>
<dbReference type="InterPro" id="IPR010982">
    <property type="entry name" value="Lambda_DNA-bd_dom_sf"/>
</dbReference>
<evidence type="ECO:0000313" key="5">
    <source>
        <dbReference type="EMBL" id="KJY52577.1"/>
    </source>
</evidence>
<organism evidence="5 6">
    <name type="scientific">Bifidobacterium asteroides</name>
    <dbReference type="NCBI Taxonomy" id="1684"/>
    <lineage>
        <taxon>Bacteria</taxon>
        <taxon>Bacillati</taxon>
        <taxon>Actinomycetota</taxon>
        <taxon>Actinomycetes</taxon>
        <taxon>Bifidobacteriales</taxon>
        <taxon>Bifidobacteriaceae</taxon>
        <taxon>Bifidobacterium</taxon>
    </lineage>
</organism>
<dbReference type="PATRIC" id="fig|1684.4.peg.289"/>
<dbReference type="SUPFAM" id="SSF47413">
    <property type="entry name" value="lambda repressor-like DNA-binding domains"/>
    <property type="match status" value="1"/>
</dbReference>
<accession>A0A0F4L132</accession>
<dbReference type="InterPro" id="IPR028082">
    <property type="entry name" value="Peripla_BP_I"/>
</dbReference>